<accession>A0A3Q0JA70</accession>
<dbReference type="InterPro" id="IPR012337">
    <property type="entry name" value="RNaseH-like_sf"/>
</dbReference>
<sequence length="241" mass="27744">MSKFAGEYNFKVTTASPHHCQSRGMVEKAVGIVKDMFKKCTYEGKDINLYLLNYRNSPVAGLPWSPSQLLFSRNLRSKLPVPSNHLLPAVVDPSRVSTEMSRHQNDQASWYNKTSTKKSTEFQVGDQVLVRNIKTKVWERGEVIERLGFRSYKIRFVNGNILRRNAVYMRQFKCESPVNDVNDYVLSEDEASHIDDHIDDDEELQEELPLPSDQEDEGSPSSGPTSRFGRPLRQPDRWTYN</sequence>
<dbReference type="Proteomes" id="UP000079169">
    <property type="component" value="Unplaced"/>
</dbReference>
<protein>
    <submittedName>
        <fullName evidence="3">Uncharacterized protein LOC103514992</fullName>
    </submittedName>
</protein>
<evidence type="ECO:0000256" key="1">
    <source>
        <dbReference type="SAM" id="MobiDB-lite"/>
    </source>
</evidence>
<dbReference type="SUPFAM" id="SSF53098">
    <property type="entry name" value="Ribonuclease H-like"/>
    <property type="match status" value="1"/>
</dbReference>
<dbReference type="GeneID" id="103514992"/>
<dbReference type="RefSeq" id="XP_026683620.1">
    <property type="nucleotide sequence ID" value="XM_026827819.1"/>
</dbReference>
<dbReference type="GO" id="GO:0003676">
    <property type="term" value="F:nucleic acid binding"/>
    <property type="evidence" value="ECO:0007669"/>
    <property type="project" value="InterPro"/>
</dbReference>
<dbReference type="PANTHER" id="PTHR37984:SF9">
    <property type="entry name" value="INTEGRASE CATALYTIC DOMAIN-CONTAINING PROTEIN"/>
    <property type="match status" value="1"/>
</dbReference>
<dbReference type="PaxDb" id="121845-A0A3Q0JA70"/>
<dbReference type="InterPro" id="IPR036397">
    <property type="entry name" value="RNaseH_sf"/>
</dbReference>
<feature type="region of interest" description="Disordered" evidence="1">
    <location>
        <begin position="195"/>
        <end position="241"/>
    </location>
</feature>
<name>A0A3Q0JA70_DIACI</name>
<evidence type="ECO:0000313" key="2">
    <source>
        <dbReference type="Proteomes" id="UP000079169"/>
    </source>
</evidence>
<dbReference type="Gene3D" id="3.30.420.10">
    <property type="entry name" value="Ribonuclease H-like superfamily/Ribonuclease H"/>
    <property type="match status" value="1"/>
</dbReference>
<dbReference type="PANTHER" id="PTHR37984">
    <property type="entry name" value="PROTEIN CBG26694"/>
    <property type="match status" value="1"/>
</dbReference>
<dbReference type="STRING" id="121845.A0A3Q0JA70"/>
<feature type="compositionally biased region" description="Acidic residues" evidence="1">
    <location>
        <begin position="197"/>
        <end position="206"/>
    </location>
</feature>
<dbReference type="AlphaFoldDB" id="A0A3Q0JA70"/>
<organism evidence="2 3">
    <name type="scientific">Diaphorina citri</name>
    <name type="common">Asian citrus psyllid</name>
    <dbReference type="NCBI Taxonomy" id="121845"/>
    <lineage>
        <taxon>Eukaryota</taxon>
        <taxon>Metazoa</taxon>
        <taxon>Ecdysozoa</taxon>
        <taxon>Arthropoda</taxon>
        <taxon>Hexapoda</taxon>
        <taxon>Insecta</taxon>
        <taxon>Pterygota</taxon>
        <taxon>Neoptera</taxon>
        <taxon>Paraneoptera</taxon>
        <taxon>Hemiptera</taxon>
        <taxon>Sternorrhyncha</taxon>
        <taxon>Psylloidea</taxon>
        <taxon>Psyllidae</taxon>
        <taxon>Diaphorininae</taxon>
        <taxon>Diaphorina</taxon>
    </lineage>
</organism>
<dbReference type="InterPro" id="IPR050951">
    <property type="entry name" value="Retrovirus_Pol_polyprotein"/>
</dbReference>
<evidence type="ECO:0000313" key="3">
    <source>
        <dbReference type="RefSeq" id="XP_026683620.1"/>
    </source>
</evidence>
<keyword evidence="2" id="KW-1185">Reference proteome</keyword>
<gene>
    <name evidence="3" type="primary">LOC103514992</name>
</gene>
<reference evidence="3" key="1">
    <citation type="submission" date="2025-08" db="UniProtKB">
        <authorList>
            <consortium name="RefSeq"/>
        </authorList>
    </citation>
    <scope>IDENTIFICATION</scope>
</reference>
<dbReference type="KEGG" id="dci:103514992"/>
<proteinExistence type="predicted"/>